<accession>A0A170PFI9</accession>
<dbReference type="GO" id="GO:0009055">
    <property type="term" value="F:electron transfer activity"/>
    <property type="evidence" value="ECO:0007669"/>
    <property type="project" value="InterPro"/>
</dbReference>
<dbReference type="SUPFAM" id="SSF52402">
    <property type="entry name" value="Adenine nucleotide alpha hydrolases-like"/>
    <property type="match status" value="1"/>
</dbReference>
<dbReference type="PIRSF" id="PIRSF000089">
    <property type="entry name" value="Electra_flavoP_a"/>
    <property type="match status" value="1"/>
</dbReference>
<keyword evidence="4 6" id="KW-0274">FAD</keyword>
<proteinExistence type="inferred from homology"/>
<dbReference type="InterPro" id="IPR014729">
    <property type="entry name" value="Rossmann-like_a/b/a_fold"/>
</dbReference>
<dbReference type="Proteomes" id="UP000215027">
    <property type="component" value="Chromosome I"/>
</dbReference>
<dbReference type="OrthoDB" id="9770286at2"/>
<dbReference type="GO" id="GO:0050660">
    <property type="term" value="F:flavin adenine dinucleotide binding"/>
    <property type="evidence" value="ECO:0007669"/>
    <property type="project" value="InterPro"/>
</dbReference>
<dbReference type="InterPro" id="IPR014731">
    <property type="entry name" value="ETF_asu_C"/>
</dbReference>
<dbReference type="EMBL" id="LN890655">
    <property type="protein sequence ID" value="CUS03223.2"/>
    <property type="molecule type" value="Genomic_DNA"/>
</dbReference>
<feature type="binding site" evidence="6">
    <location>
        <position position="290"/>
    </location>
    <ligand>
        <name>FAD</name>
        <dbReference type="ChEBI" id="CHEBI:57692"/>
    </ligand>
</feature>
<dbReference type="KEGG" id="pbf:CFX0092_A1345"/>
<dbReference type="GO" id="GO:0033539">
    <property type="term" value="P:fatty acid beta-oxidation using acyl-CoA dehydrogenase"/>
    <property type="evidence" value="ECO:0007669"/>
    <property type="project" value="TreeGrafter"/>
</dbReference>
<evidence type="ECO:0000256" key="2">
    <source>
        <dbReference type="ARBA" id="ARBA00022448"/>
    </source>
</evidence>
<evidence type="ECO:0000313" key="8">
    <source>
        <dbReference type="EMBL" id="CUS03223.2"/>
    </source>
</evidence>
<sequence>MSGGVWVFIENRDGAIGAISREALGAARVVADGLGAPLTGLVFGHNLGGAAGAAFDLGADAVIAADDATLAGGRLEALGPLVVKLAQERQPDVIILGASTRGRDLAAWVGADLDAGVIAEAIDLSVAGQTVKATRGVYTGKLLCDTFVKSAPQIITLRGRAFAQAAATGKSGSPEMVSAAVAEDAIPTKVLGFEGKGGKVSLSDAGKIVSGGRGVGGPEGFEPLRELADVLGAALGASRATVDAGWIAYDHQVGQTGKTVAPDLYIACGISGAIQHQAGMRSSKVVVAVNKDPDAPIFKLARYGIVGDLFKIVPALTAEFKKRLN</sequence>
<dbReference type="PROSITE" id="PS00696">
    <property type="entry name" value="ETF_ALPHA"/>
    <property type="match status" value="1"/>
</dbReference>
<dbReference type="PANTHER" id="PTHR43153:SF1">
    <property type="entry name" value="ELECTRON TRANSFER FLAVOPROTEIN SUBUNIT ALPHA, MITOCHONDRIAL"/>
    <property type="match status" value="1"/>
</dbReference>
<feature type="binding site" evidence="6">
    <location>
        <begin position="238"/>
        <end position="239"/>
    </location>
    <ligand>
        <name>FAD</name>
        <dbReference type="ChEBI" id="CHEBI:57692"/>
    </ligand>
</feature>
<gene>
    <name evidence="8" type="primary">etfA</name>
    <name evidence="8" type="ORF">CFX0092_A1345</name>
</gene>
<comment type="cofactor">
    <cofactor evidence="6">
        <name>FAD</name>
        <dbReference type="ChEBI" id="CHEBI:57692"/>
    </cofactor>
    <text evidence="6">Binds 1 FAD per dimer.</text>
</comment>
<name>A0A170PFI9_9CHLR</name>
<dbReference type="RefSeq" id="WP_095042749.1">
    <property type="nucleotide sequence ID" value="NZ_LN890655.1"/>
</dbReference>
<dbReference type="InterPro" id="IPR001308">
    <property type="entry name" value="ETF_a/FixB"/>
</dbReference>
<evidence type="ECO:0000259" key="7">
    <source>
        <dbReference type="SMART" id="SM00893"/>
    </source>
</evidence>
<keyword evidence="9" id="KW-1185">Reference proteome</keyword>
<dbReference type="InterPro" id="IPR029035">
    <property type="entry name" value="DHS-like_NAD/FAD-binding_dom"/>
</dbReference>
<feature type="domain" description="Electron transfer flavoprotein alpha/beta-subunit N-terminal" evidence="7">
    <location>
        <begin position="5"/>
        <end position="200"/>
    </location>
</feature>
<evidence type="ECO:0000256" key="6">
    <source>
        <dbReference type="PIRSR" id="PIRSR000089-1"/>
    </source>
</evidence>
<dbReference type="InterPro" id="IPR014730">
    <property type="entry name" value="ETF_a/b_N"/>
</dbReference>
<keyword evidence="2" id="KW-0813">Transport</keyword>
<keyword evidence="3" id="KW-0285">Flavoprotein</keyword>
<evidence type="ECO:0000256" key="1">
    <source>
        <dbReference type="ARBA" id="ARBA00005817"/>
    </source>
</evidence>
<feature type="binding site" evidence="6">
    <location>
        <begin position="252"/>
        <end position="256"/>
    </location>
    <ligand>
        <name>FAD</name>
        <dbReference type="ChEBI" id="CHEBI:57692"/>
    </ligand>
</feature>
<organism evidence="8 9">
    <name type="scientific">Candidatus Promineifilum breve</name>
    <dbReference type="NCBI Taxonomy" id="1806508"/>
    <lineage>
        <taxon>Bacteria</taxon>
        <taxon>Bacillati</taxon>
        <taxon>Chloroflexota</taxon>
        <taxon>Ardenticatenia</taxon>
        <taxon>Candidatus Promineifilales</taxon>
        <taxon>Candidatus Promineifilaceae</taxon>
        <taxon>Candidatus Promineifilum</taxon>
    </lineage>
</organism>
<dbReference type="Pfam" id="PF00766">
    <property type="entry name" value="ETF_alpha"/>
    <property type="match status" value="1"/>
</dbReference>
<comment type="similarity">
    <text evidence="1">Belongs to the ETF alpha-subunit/FixB family.</text>
</comment>
<feature type="binding site" evidence="6">
    <location>
        <begin position="269"/>
        <end position="276"/>
    </location>
    <ligand>
        <name>FAD</name>
        <dbReference type="ChEBI" id="CHEBI:57692"/>
    </ligand>
</feature>
<dbReference type="Gene3D" id="3.40.50.620">
    <property type="entry name" value="HUPs"/>
    <property type="match status" value="1"/>
</dbReference>
<dbReference type="Gene3D" id="3.40.50.1220">
    <property type="entry name" value="TPP-binding domain"/>
    <property type="match status" value="1"/>
</dbReference>
<dbReference type="Pfam" id="PF01012">
    <property type="entry name" value="ETF"/>
    <property type="match status" value="1"/>
</dbReference>
<keyword evidence="5" id="KW-0249">Electron transport</keyword>
<evidence type="ECO:0000256" key="5">
    <source>
        <dbReference type="ARBA" id="ARBA00022982"/>
    </source>
</evidence>
<evidence type="ECO:0000313" key="9">
    <source>
        <dbReference type="Proteomes" id="UP000215027"/>
    </source>
</evidence>
<reference evidence="8" key="1">
    <citation type="submission" date="2016-01" db="EMBL/GenBank/DDBJ databases">
        <authorList>
            <person name="Mcilroy J.S."/>
            <person name="Karst M S."/>
            <person name="Albertsen M."/>
        </authorList>
    </citation>
    <scope>NUCLEOTIDE SEQUENCE</scope>
    <source>
        <strain evidence="8">Cfx-K</strain>
    </source>
</reference>
<dbReference type="SMART" id="SM00893">
    <property type="entry name" value="ETF"/>
    <property type="match status" value="1"/>
</dbReference>
<evidence type="ECO:0000256" key="3">
    <source>
        <dbReference type="ARBA" id="ARBA00022630"/>
    </source>
</evidence>
<dbReference type="FunFam" id="3.40.50.1220:FF:000001">
    <property type="entry name" value="Electron transfer flavoprotein, alpha subunit"/>
    <property type="match status" value="1"/>
</dbReference>
<feature type="binding site" evidence="6">
    <location>
        <position position="213"/>
    </location>
    <ligand>
        <name>FAD</name>
        <dbReference type="ChEBI" id="CHEBI:57692"/>
    </ligand>
</feature>
<dbReference type="InterPro" id="IPR033947">
    <property type="entry name" value="ETF_alpha_N"/>
</dbReference>
<dbReference type="InterPro" id="IPR018206">
    <property type="entry name" value="ETF_asu_C_CS"/>
</dbReference>
<evidence type="ECO:0000256" key="4">
    <source>
        <dbReference type="ARBA" id="ARBA00022827"/>
    </source>
</evidence>
<dbReference type="SUPFAM" id="SSF52467">
    <property type="entry name" value="DHS-like NAD/FAD-binding domain"/>
    <property type="match status" value="1"/>
</dbReference>
<dbReference type="CDD" id="cd01715">
    <property type="entry name" value="ETF_alpha"/>
    <property type="match status" value="1"/>
</dbReference>
<dbReference type="AlphaFoldDB" id="A0A170PFI9"/>
<dbReference type="PANTHER" id="PTHR43153">
    <property type="entry name" value="ELECTRON TRANSFER FLAVOPROTEIN ALPHA"/>
    <property type="match status" value="1"/>
</dbReference>
<protein>
    <submittedName>
        <fullName evidence="8">Electron transfer flavoprotein subunit alpha</fullName>
    </submittedName>
</protein>